<proteinExistence type="predicted"/>
<dbReference type="Proteomes" id="UP000054324">
    <property type="component" value="Unassembled WGS sequence"/>
</dbReference>
<sequence length="76" mass="8244">MYDDSAQASTSHQSGRNFHTILVTAGTSCEEQSNPTEFITRTEILMECLCSQIISAELNSQANGGHMTSAADQVYN</sequence>
<dbReference type="CTD" id="20321172"/>
<dbReference type="RefSeq" id="XP_009170674.1">
    <property type="nucleotide sequence ID" value="XM_009172410.1"/>
</dbReference>
<name>A0A074ZE94_OPIVI</name>
<dbReference type="AlphaFoldDB" id="A0A074ZE94"/>
<protein>
    <submittedName>
        <fullName evidence="1">Uncharacterized protein</fullName>
    </submittedName>
</protein>
<dbReference type="KEGG" id="ovi:T265_06993"/>
<dbReference type="GeneID" id="20321172"/>
<accession>A0A074ZE94</accession>
<evidence type="ECO:0000313" key="2">
    <source>
        <dbReference type="Proteomes" id="UP000054324"/>
    </source>
</evidence>
<evidence type="ECO:0000313" key="1">
    <source>
        <dbReference type="EMBL" id="KER25591.1"/>
    </source>
</evidence>
<keyword evidence="2" id="KW-1185">Reference proteome</keyword>
<gene>
    <name evidence="1" type="ORF">T265_06993</name>
</gene>
<reference evidence="1 2" key="1">
    <citation type="submission" date="2013-11" db="EMBL/GenBank/DDBJ databases">
        <title>Opisthorchis viverrini - life in the bile duct.</title>
        <authorList>
            <person name="Young N.D."/>
            <person name="Nagarajan N."/>
            <person name="Lin S.J."/>
            <person name="Korhonen P.K."/>
            <person name="Jex A.R."/>
            <person name="Hall R.S."/>
            <person name="Safavi-Hemami H."/>
            <person name="Kaewkong W."/>
            <person name="Bertrand D."/>
            <person name="Gao S."/>
            <person name="Seet Q."/>
            <person name="Wongkham S."/>
            <person name="Teh B.T."/>
            <person name="Wongkham C."/>
            <person name="Intapan P.M."/>
            <person name="Maleewong W."/>
            <person name="Yang X."/>
            <person name="Hu M."/>
            <person name="Wang Z."/>
            <person name="Hofmann A."/>
            <person name="Sternberg P.W."/>
            <person name="Tan P."/>
            <person name="Wang J."/>
            <person name="Gasser R.B."/>
        </authorList>
    </citation>
    <scope>NUCLEOTIDE SEQUENCE [LARGE SCALE GENOMIC DNA]</scope>
</reference>
<organism evidence="1 2">
    <name type="scientific">Opisthorchis viverrini</name>
    <name type="common">Southeast Asian liver fluke</name>
    <dbReference type="NCBI Taxonomy" id="6198"/>
    <lineage>
        <taxon>Eukaryota</taxon>
        <taxon>Metazoa</taxon>
        <taxon>Spiralia</taxon>
        <taxon>Lophotrochozoa</taxon>
        <taxon>Platyhelminthes</taxon>
        <taxon>Trematoda</taxon>
        <taxon>Digenea</taxon>
        <taxon>Opisthorchiida</taxon>
        <taxon>Opisthorchiata</taxon>
        <taxon>Opisthorchiidae</taxon>
        <taxon>Opisthorchis</taxon>
    </lineage>
</organism>
<dbReference type="EMBL" id="KL596772">
    <property type="protein sequence ID" value="KER25591.1"/>
    <property type="molecule type" value="Genomic_DNA"/>
</dbReference>